<name>A0A1V2LRZ9_PICKU</name>
<comment type="caution">
    <text evidence="1">The sequence shown here is derived from an EMBL/GenBank/DDBJ whole genome shotgun (WGS) entry which is preliminary data.</text>
</comment>
<evidence type="ECO:0000313" key="1">
    <source>
        <dbReference type="EMBL" id="ONH76353.1"/>
    </source>
</evidence>
<accession>A0A1V2LRZ9</accession>
<proteinExistence type="predicted"/>
<dbReference type="EMBL" id="MQVM01000004">
    <property type="protein sequence ID" value="ONH76353.1"/>
    <property type="molecule type" value="Genomic_DNA"/>
</dbReference>
<reference evidence="2" key="1">
    <citation type="journal article" date="2017" name="Genome Announc.">
        <title>Genome sequences of Cyberlindnera fabianii 65, Pichia kudriavzevii 129, and Saccharomyces cerevisiae 131 isolated from fermented masau fruits in Zimbabwe.</title>
        <authorList>
            <person name="van Rijswijck I.M.H."/>
            <person name="Derks M.F.L."/>
            <person name="Abee T."/>
            <person name="de Ridder D."/>
            <person name="Smid E.J."/>
        </authorList>
    </citation>
    <scope>NUCLEOTIDE SEQUENCE [LARGE SCALE GENOMIC DNA]</scope>
    <source>
        <strain evidence="2">129</strain>
    </source>
</reference>
<evidence type="ECO:0000313" key="2">
    <source>
        <dbReference type="Proteomes" id="UP000189274"/>
    </source>
</evidence>
<dbReference type="AlphaFoldDB" id="A0A1V2LRZ9"/>
<protein>
    <submittedName>
        <fullName evidence="1">Uncharacterized protein</fullName>
    </submittedName>
</protein>
<dbReference type="Proteomes" id="UP000189274">
    <property type="component" value="Unassembled WGS sequence"/>
</dbReference>
<sequence>MYDFLNYSTPMAVIMLFNLDYSMSVHHFMVQYKPHTPKNKSRLSAFLLTSD</sequence>
<gene>
    <name evidence="1" type="ORF">BOH78_1314</name>
</gene>
<organism evidence="1 2">
    <name type="scientific">Pichia kudriavzevii</name>
    <name type="common">Yeast</name>
    <name type="synonym">Issatchenkia orientalis</name>
    <dbReference type="NCBI Taxonomy" id="4909"/>
    <lineage>
        <taxon>Eukaryota</taxon>
        <taxon>Fungi</taxon>
        <taxon>Dikarya</taxon>
        <taxon>Ascomycota</taxon>
        <taxon>Saccharomycotina</taxon>
        <taxon>Pichiomycetes</taxon>
        <taxon>Pichiales</taxon>
        <taxon>Pichiaceae</taxon>
        <taxon>Pichia</taxon>
    </lineage>
</organism>